<feature type="domain" description="USP" evidence="3">
    <location>
        <begin position="259"/>
        <end position="652"/>
    </location>
</feature>
<feature type="region of interest" description="Disordered" evidence="2">
    <location>
        <begin position="726"/>
        <end position="798"/>
    </location>
</feature>
<dbReference type="PANTHER" id="PTHR39597">
    <property type="entry name" value="UBA DOMAIN-CONTAINING PROTEIN RUP1"/>
    <property type="match status" value="1"/>
</dbReference>
<dbReference type="PROSITE" id="PS50235">
    <property type="entry name" value="USP_3"/>
    <property type="match status" value="1"/>
</dbReference>
<dbReference type="InterPro" id="IPR055335">
    <property type="entry name" value="Ucp6/RUP1"/>
</dbReference>
<name>A0A427YH23_9TREE</name>
<feature type="compositionally biased region" description="Basic and acidic residues" evidence="2">
    <location>
        <begin position="737"/>
        <end position="754"/>
    </location>
</feature>
<sequence length="798" mass="87972">MLVNQGIFDQLIEFGIEPVQAREAAKRYHTVEAAADWCFGSGANWKPEPVTEELPSYDYSGPRRLPEVHVVEDESSSNDATPLESGASSITSPSVTPAPPPMPPRPSTTFSMLSQAPGRIELGSNNPFRTNPPPPSQARVDDEDEELQRAIRMSQEDQNMDDEERRQERERSVRATAPPPSPDAEEGEVLGTLFGPSNKEEEGQTAMVRAQGPSTSTEDEDLNRAIQDSLMTASFHSASAQQNTERPQAAPRKDGAPLVFASPSGRSTLAASFLQALHAVPQFRETVLGSQPLAKSLKAEAHASMRALQRVCGPEVQMSKDSFEDVEDDLEALGWTYGSDRLPPVEPCQRLVNRIHELLQQVLFDQMSDPEWNELPSRPTGGAWDEPTVLFSTSIASTPHQHATHVNFRRCASMSNEIYPHLASILWTPEAPGQSIESFSEILSVFIDWEYGVPRELWKLDERVVLDRFLTENAAWSTQIRAQQAVAVGNVRRLKEQIERLTVHKGTNFHDSLKALIKHYELSPESADPMVAESKREMKQRLEETLATLTAKVEALQEEHEAESKAANGALFESLDPLRNQHVYLLRAVLFYDGVVVGRQQGHLYAYIRAEDGRWWKVQDHEATAVEWRDVAGDRTGLFMDGGPYLLIYSRDGPRPQVPERETKAESVEPSATQSVAQTDEQTSSDLPEDSLLGLHIPQADREPAEAEGVKDVADVSMEDGEQLISLESAEGTPTAEKGDGEMAGEGSKERGETELADGTQVTEKPEEAGGIAETEGTEVTEAAEEEAGTDEADVRMA</sequence>
<feature type="compositionally biased region" description="Polar residues" evidence="2">
    <location>
        <begin position="670"/>
        <end position="686"/>
    </location>
</feature>
<dbReference type="GO" id="GO:0005634">
    <property type="term" value="C:nucleus"/>
    <property type="evidence" value="ECO:0007669"/>
    <property type="project" value="TreeGrafter"/>
</dbReference>
<dbReference type="Pfam" id="PF02809">
    <property type="entry name" value="UIM"/>
    <property type="match status" value="1"/>
</dbReference>
<dbReference type="STRING" id="1890683.A0A427YH23"/>
<evidence type="ECO:0000259" key="3">
    <source>
        <dbReference type="PROSITE" id="PS50235"/>
    </source>
</evidence>
<feature type="compositionally biased region" description="Basic and acidic residues" evidence="2">
    <location>
        <begin position="163"/>
        <end position="173"/>
    </location>
</feature>
<dbReference type="SUPFAM" id="SSF54001">
    <property type="entry name" value="Cysteine proteinases"/>
    <property type="match status" value="1"/>
</dbReference>
<dbReference type="SMART" id="SM00726">
    <property type="entry name" value="UIM"/>
    <property type="match status" value="2"/>
</dbReference>
<dbReference type="GO" id="GO:0005829">
    <property type="term" value="C:cytosol"/>
    <property type="evidence" value="ECO:0007669"/>
    <property type="project" value="TreeGrafter"/>
</dbReference>
<feature type="coiled-coil region" evidence="1">
    <location>
        <begin position="532"/>
        <end position="566"/>
    </location>
</feature>
<dbReference type="Pfam" id="PF23625">
    <property type="entry name" value="UIM_2"/>
    <property type="match status" value="1"/>
</dbReference>
<dbReference type="EMBL" id="RSCD01000010">
    <property type="protein sequence ID" value="RSH90426.1"/>
    <property type="molecule type" value="Genomic_DNA"/>
</dbReference>
<gene>
    <name evidence="4" type="ORF">EHS25_001031</name>
</gene>
<organism evidence="4 5">
    <name type="scientific">Saitozyma podzolica</name>
    <dbReference type="NCBI Taxonomy" id="1890683"/>
    <lineage>
        <taxon>Eukaryota</taxon>
        <taxon>Fungi</taxon>
        <taxon>Dikarya</taxon>
        <taxon>Basidiomycota</taxon>
        <taxon>Agaricomycotina</taxon>
        <taxon>Tremellomycetes</taxon>
        <taxon>Tremellales</taxon>
        <taxon>Trimorphomycetaceae</taxon>
        <taxon>Saitozyma</taxon>
    </lineage>
</organism>
<proteinExistence type="predicted"/>
<dbReference type="InterPro" id="IPR038765">
    <property type="entry name" value="Papain-like_cys_pep_sf"/>
</dbReference>
<feature type="compositionally biased region" description="Acidic residues" evidence="2">
    <location>
        <begin position="776"/>
        <end position="792"/>
    </location>
</feature>
<evidence type="ECO:0000256" key="2">
    <source>
        <dbReference type="SAM" id="MobiDB-lite"/>
    </source>
</evidence>
<evidence type="ECO:0000313" key="4">
    <source>
        <dbReference type="EMBL" id="RSH90426.1"/>
    </source>
</evidence>
<dbReference type="AlphaFoldDB" id="A0A427YH23"/>
<dbReference type="PANTHER" id="PTHR39597:SF1">
    <property type="entry name" value="UBA DOMAIN-CONTAINING PROTEIN RUP1"/>
    <property type="match status" value="1"/>
</dbReference>
<feature type="compositionally biased region" description="Pro residues" evidence="2">
    <location>
        <begin position="96"/>
        <end position="106"/>
    </location>
</feature>
<feature type="region of interest" description="Disordered" evidence="2">
    <location>
        <begin position="70"/>
        <end position="219"/>
    </location>
</feature>
<dbReference type="PROSITE" id="PS50330">
    <property type="entry name" value="UIM"/>
    <property type="match status" value="1"/>
</dbReference>
<protein>
    <recommendedName>
        <fullName evidence="3">USP domain-containing protein</fullName>
    </recommendedName>
</protein>
<feature type="compositionally biased region" description="Basic and acidic residues" evidence="2">
    <location>
        <begin position="652"/>
        <end position="667"/>
    </location>
</feature>
<keyword evidence="1" id="KW-0175">Coiled coil</keyword>
<keyword evidence="5" id="KW-1185">Reference proteome</keyword>
<comment type="caution">
    <text evidence="4">The sequence shown here is derived from an EMBL/GenBank/DDBJ whole genome shotgun (WGS) entry which is preliminary data.</text>
</comment>
<reference evidence="4 5" key="1">
    <citation type="submission" date="2018-11" db="EMBL/GenBank/DDBJ databases">
        <title>Genome sequence of Saitozyma podzolica DSM 27192.</title>
        <authorList>
            <person name="Aliyu H."/>
            <person name="Gorte O."/>
            <person name="Ochsenreither K."/>
        </authorList>
    </citation>
    <scope>NUCLEOTIDE SEQUENCE [LARGE SCALE GENOMIC DNA]</scope>
    <source>
        <strain evidence="4 5">DSM 27192</strain>
    </source>
</reference>
<evidence type="ECO:0000256" key="1">
    <source>
        <dbReference type="SAM" id="Coils"/>
    </source>
</evidence>
<evidence type="ECO:0000313" key="5">
    <source>
        <dbReference type="Proteomes" id="UP000279259"/>
    </source>
</evidence>
<dbReference type="GO" id="GO:0016579">
    <property type="term" value="P:protein deubiquitination"/>
    <property type="evidence" value="ECO:0007669"/>
    <property type="project" value="TreeGrafter"/>
</dbReference>
<dbReference type="InterPro" id="IPR003903">
    <property type="entry name" value="UIM_dom"/>
</dbReference>
<dbReference type="OrthoDB" id="443682at2759"/>
<feature type="region of interest" description="Disordered" evidence="2">
    <location>
        <begin position="651"/>
        <end position="691"/>
    </location>
</feature>
<accession>A0A427YH23</accession>
<dbReference type="Gene3D" id="3.90.70.10">
    <property type="entry name" value="Cysteine proteinases"/>
    <property type="match status" value="1"/>
</dbReference>
<dbReference type="InterPro" id="IPR028889">
    <property type="entry name" value="USP"/>
</dbReference>
<dbReference type="Proteomes" id="UP000279259">
    <property type="component" value="Unassembled WGS sequence"/>
</dbReference>